<comment type="similarity">
    <text evidence="1">Belongs to the histidine acid phosphatase family.</text>
</comment>
<keyword evidence="3" id="KW-0325">Glycoprotein</keyword>
<dbReference type="Gene3D" id="3.40.50.1240">
    <property type="entry name" value="Phosphoglycerate mutase-like"/>
    <property type="match status" value="1"/>
</dbReference>
<evidence type="ECO:0000256" key="2">
    <source>
        <dbReference type="ARBA" id="ARBA00022801"/>
    </source>
</evidence>
<feature type="active site" description="Nucleophile" evidence="4">
    <location>
        <position position="73"/>
    </location>
</feature>
<feature type="active site" description="Proton donor" evidence="4">
    <location>
        <position position="335"/>
    </location>
</feature>
<evidence type="ECO:0000256" key="4">
    <source>
        <dbReference type="PIRSR" id="PIRSR000894-1"/>
    </source>
</evidence>
<dbReference type="PIRSF" id="PIRSF000894">
    <property type="entry name" value="Acid_phosphatase"/>
    <property type="match status" value="1"/>
</dbReference>
<evidence type="ECO:0000256" key="3">
    <source>
        <dbReference type="ARBA" id="ARBA00023180"/>
    </source>
</evidence>
<dbReference type="AlphaFoldDB" id="A0A0V1Q0Z7"/>
<feature type="disulfide bond" evidence="5">
    <location>
        <begin position="261"/>
        <end position="274"/>
    </location>
</feature>
<dbReference type="GO" id="GO:0003993">
    <property type="term" value="F:acid phosphatase activity"/>
    <property type="evidence" value="ECO:0007669"/>
    <property type="project" value="TreeGrafter"/>
</dbReference>
<sequence>MVSISKLLNNGLILAGQSIYQSVATPQQASVEQYDILRYLGGKAPYIQHPGFGIPTDVPDQCTIEQVQLLSRHGERYPSKNVGKALEKINDKFKSYNGTFKGELAFLNDYTYFVQDKDNYEKETTASNSEGPFSGADNALRHGATFRGRYNEIYNPDKPLPVFTANYNRVVLTAQYFARGFLGQDYDENNVQYVLIDEDGKLGANSLTPRYGCNNFESDPHTDYVDGFSDQYLQDALTRFKSSNPNLDLDTDDVNSLFDWCAYELNVKGYSPFCNLFSNDEFIKNSYSLDLENYYSNGPGNNMTRTIGAPLIRASLELLKDNETEHKIFLSFSHDTDIEITLEALGLLGIADGEQLPNDHIPFPHTYVHSSIVPQGARVYTEKIKCGDKTYVRYILNDAVYPLPTCSDGPGFSCELSDFENYVNDRLDKLDYSEQCDANDVPDKVTFYWDYNEKNYTDVSNGN</sequence>
<dbReference type="PANTHER" id="PTHR20963">
    <property type="entry name" value="MULTIPLE INOSITOL POLYPHOSPHATE PHOSPHATASE-RELATED"/>
    <property type="match status" value="1"/>
</dbReference>
<dbReference type="InterPro" id="IPR033379">
    <property type="entry name" value="Acid_Pase_AS"/>
</dbReference>
<proteinExistence type="inferred from homology"/>
<dbReference type="GO" id="GO:0009277">
    <property type="term" value="C:fungal-type cell wall"/>
    <property type="evidence" value="ECO:0007669"/>
    <property type="project" value="TreeGrafter"/>
</dbReference>
<feature type="disulfide bond" evidence="5">
    <location>
        <begin position="62"/>
        <end position="386"/>
    </location>
</feature>
<dbReference type="InterPro" id="IPR029033">
    <property type="entry name" value="His_PPase_superfam"/>
</dbReference>
<dbReference type="PROSITE" id="PS00616">
    <property type="entry name" value="HIS_ACID_PHOSPHAT_1"/>
    <property type="match status" value="1"/>
</dbReference>
<evidence type="ECO:0000256" key="1">
    <source>
        <dbReference type="ARBA" id="ARBA00005375"/>
    </source>
</evidence>
<dbReference type="InterPro" id="IPR016274">
    <property type="entry name" value="Histidine_acid_Pase_euk"/>
</dbReference>
<accession>A0A0V1Q0Z7</accession>
<dbReference type="InterPro" id="IPR000560">
    <property type="entry name" value="His_Pase_clade-2"/>
</dbReference>
<dbReference type="CDD" id="cd07061">
    <property type="entry name" value="HP_HAP_like"/>
    <property type="match status" value="1"/>
</dbReference>
<dbReference type="SUPFAM" id="SSF53254">
    <property type="entry name" value="Phosphoglycerate mutase-like"/>
    <property type="match status" value="1"/>
</dbReference>
<name>A0A0V1Q0Z7_9ASCO</name>
<dbReference type="Proteomes" id="UP000054251">
    <property type="component" value="Unassembled WGS sequence"/>
</dbReference>
<dbReference type="GeneID" id="26839070"/>
<dbReference type="Pfam" id="PF00328">
    <property type="entry name" value="His_Phos_2"/>
    <property type="match status" value="1"/>
</dbReference>
<evidence type="ECO:0000256" key="5">
    <source>
        <dbReference type="PIRSR" id="PIRSR000894-2"/>
    </source>
</evidence>
<reference evidence="6 7" key="1">
    <citation type="submission" date="2015-11" db="EMBL/GenBank/DDBJ databases">
        <title>The genome of Debaryomyces fabryi.</title>
        <authorList>
            <person name="Tafer H."/>
            <person name="Lopandic K."/>
        </authorList>
    </citation>
    <scope>NUCLEOTIDE SEQUENCE [LARGE SCALE GENOMIC DNA]</scope>
    <source>
        <strain evidence="6 7">CBS 789</strain>
    </source>
</reference>
<protein>
    <submittedName>
        <fullName evidence="6">Uncharacterized protein</fullName>
    </submittedName>
</protein>
<dbReference type="RefSeq" id="XP_015468255.1">
    <property type="nucleotide sequence ID" value="XM_015610891.1"/>
</dbReference>
<organism evidence="6 7">
    <name type="scientific">Debaryomyces fabryi</name>
    <dbReference type="NCBI Taxonomy" id="58627"/>
    <lineage>
        <taxon>Eukaryota</taxon>
        <taxon>Fungi</taxon>
        <taxon>Dikarya</taxon>
        <taxon>Ascomycota</taxon>
        <taxon>Saccharomycotina</taxon>
        <taxon>Pichiomycetes</taxon>
        <taxon>Debaryomycetaceae</taxon>
        <taxon>Debaryomyces</taxon>
    </lineage>
</organism>
<dbReference type="OrthoDB" id="6509975at2759"/>
<dbReference type="PANTHER" id="PTHR20963:SF18">
    <property type="entry name" value="ACID PHOSPHATASE PHO11-RELATED"/>
    <property type="match status" value="1"/>
</dbReference>
<keyword evidence="5" id="KW-1015">Disulfide bond</keyword>
<keyword evidence="2" id="KW-0378">Hydrolase</keyword>
<comment type="caution">
    <text evidence="6">The sequence shown here is derived from an EMBL/GenBank/DDBJ whole genome shotgun (WGS) entry which is preliminary data.</text>
</comment>
<dbReference type="EMBL" id="LMYN01000033">
    <property type="protein sequence ID" value="KSA02153.1"/>
    <property type="molecule type" value="Genomic_DNA"/>
</dbReference>
<feature type="disulfide bond" evidence="5">
    <location>
        <begin position="406"/>
        <end position="414"/>
    </location>
</feature>
<evidence type="ECO:0000313" key="7">
    <source>
        <dbReference type="Proteomes" id="UP000054251"/>
    </source>
</evidence>
<evidence type="ECO:0000313" key="6">
    <source>
        <dbReference type="EMBL" id="KSA02153.1"/>
    </source>
</evidence>
<keyword evidence="7" id="KW-1185">Reference proteome</keyword>
<gene>
    <name evidence="6" type="ORF">AC631_02061</name>
</gene>